<keyword evidence="3 12" id="KW-0597">Phosphoprotein</keyword>
<dbReference type="SUPFAM" id="SSF52172">
    <property type="entry name" value="CheY-like"/>
    <property type="match status" value="1"/>
</dbReference>
<dbReference type="FunFam" id="2.130.10.10:FF:001710">
    <property type="entry name" value="Two-component system sensor histidine kinase/response regulator, hybrid (One-component system)"/>
    <property type="match status" value="1"/>
</dbReference>
<dbReference type="EC" id="2.7.13.3" evidence="2"/>
<dbReference type="SUPFAM" id="SSF55874">
    <property type="entry name" value="ATPase domain of HSP90 chaperone/DNA topoisomerase II/histidine kinase"/>
    <property type="match status" value="1"/>
</dbReference>
<dbReference type="Gene3D" id="1.10.10.60">
    <property type="entry name" value="Homeodomain-like"/>
    <property type="match status" value="1"/>
</dbReference>
<dbReference type="InterPro" id="IPR015943">
    <property type="entry name" value="WD40/YVTN_repeat-like_dom_sf"/>
</dbReference>
<dbReference type="PANTHER" id="PTHR43547:SF2">
    <property type="entry name" value="HYBRID SIGNAL TRANSDUCTION HISTIDINE KINASE C"/>
    <property type="match status" value="1"/>
</dbReference>
<dbReference type="GO" id="GO:0043565">
    <property type="term" value="F:sequence-specific DNA binding"/>
    <property type="evidence" value="ECO:0007669"/>
    <property type="project" value="InterPro"/>
</dbReference>
<dbReference type="InterPro" id="IPR004358">
    <property type="entry name" value="Sig_transdc_His_kin-like_C"/>
</dbReference>
<dbReference type="Gene3D" id="3.40.50.2300">
    <property type="match status" value="1"/>
</dbReference>
<dbReference type="InterPro" id="IPR011006">
    <property type="entry name" value="CheY-like_superfamily"/>
</dbReference>
<protein>
    <recommendedName>
        <fullName evidence="2">histidine kinase</fullName>
        <ecNumber evidence="2">2.7.13.3</ecNumber>
    </recommendedName>
</protein>
<dbReference type="FunFam" id="2.60.40.10:FF:000791">
    <property type="entry name" value="Two-component system sensor histidine kinase/response regulator"/>
    <property type="match status" value="1"/>
</dbReference>
<proteinExistence type="predicted"/>
<evidence type="ECO:0000313" key="19">
    <source>
        <dbReference type="EMBL" id="MBC8593715.1"/>
    </source>
</evidence>
<evidence type="ECO:0000256" key="6">
    <source>
        <dbReference type="ARBA" id="ARBA00022777"/>
    </source>
</evidence>
<evidence type="ECO:0000259" key="18">
    <source>
        <dbReference type="PROSITE" id="PS50110"/>
    </source>
</evidence>
<dbReference type="PRINTS" id="PR00344">
    <property type="entry name" value="BCTRLSENSOR"/>
</dbReference>
<feature type="signal peptide" evidence="15">
    <location>
        <begin position="1"/>
        <end position="17"/>
    </location>
</feature>
<dbReference type="Gene3D" id="1.10.287.130">
    <property type="match status" value="1"/>
</dbReference>
<dbReference type="Pfam" id="PF02518">
    <property type="entry name" value="HATPase_c"/>
    <property type="match status" value="1"/>
</dbReference>
<keyword evidence="8" id="KW-0902">Two-component regulatory system</keyword>
<dbReference type="SUPFAM" id="SSF47384">
    <property type="entry name" value="Homodimeric domain of signal transducing histidine kinase"/>
    <property type="match status" value="1"/>
</dbReference>
<feature type="transmembrane region" description="Helical" evidence="14">
    <location>
        <begin position="773"/>
        <end position="794"/>
    </location>
</feature>
<dbReference type="InterPro" id="IPR001789">
    <property type="entry name" value="Sig_transdc_resp-reg_receiver"/>
</dbReference>
<evidence type="ECO:0000256" key="12">
    <source>
        <dbReference type="PROSITE-ProRule" id="PRU00169"/>
    </source>
</evidence>
<dbReference type="SUPFAM" id="SSF50998">
    <property type="entry name" value="Quinoprotein alcohol dehydrogenase-like"/>
    <property type="match status" value="1"/>
</dbReference>
<evidence type="ECO:0000256" key="10">
    <source>
        <dbReference type="ARBA" id="ARBA00023125"/>
    </source>
</evidence>
<evidence type="ECO:0000256" key="11">
    <source>
        <dbReference type="ARBA" id="ARBA00023163"/>
    </source>
</evidence>
<dbReference type="GO" id="GO:0003700">
    <property type="term" value="F:DNA-binding transcription factor activity"/>
    <property type="evidence" value="ECO:0007669"/>
    <property type="project" value="InterPro"/>
</dbReference>
<dbReference type="SUPFAM" id="SSF46689">
    <property type="entry name" value="Homeodomain-like"/>
    <property type="match status" value="1"/>
</dbReference>
<feature type="modified residue" description="4-aspartylphosphate" evidence="12">
    <location>
        <position position="1119"/>
    </location>
</feature>
<dbReference type="InterPro" id="IPR018062">
    <property type="entry name" value="HTH_AraC-typ_CS"/>
</dbReference>
<feature type="domain" description="Response regulatory" evidence="18">
    <location>
        <begin position="1071"/>
        <end position="1186"/>
    </location>
</feature>
<dbReference type="InterPro" id="IPR003594">
    <property type="entry name" value="HATPase_dom"/>
</dbReference>
<keyword evidence="14" id="KW-1133">Transmembrane helix</keyword>
<dbReference type="SMART" id="SM00448">
    <property type="entry name" value="REC"/>
    <property type="match status" value="1"/>
</dbReference>
<keyword evidence="20" id="KW-1185">Reference proteome</keyword>
<keyword evidence="7" id="KW-0067">ATP-binding</keyword>
<evidence type="ECO:0000256" key="15">
    <source>
        <dbReference type="SAM" id="SignalP"/>
    </source>
</evidence>
<reference evidence="19" key="1">
    <citation type="submission" date="2020-08" db="EMBL/GenBank/DDBJ databases">
        <title>Genome public.</title>
        <authorList>
            <person name="Liu C."/>
            <person name="Sun Q."/>
        </authorList>
    </citation>
    <scope>NUCLEOTIDE SEQUENCE</scope>
    <source>
        <strain evidence="19">N12</strain>
    </source>
</reference>
<dbReference type="PROSITE" id="PS01124">
    <property type="entry name" value="HTH_ARAC_FAMILY_2"/>
    <property type="match status" value="1"/>
</dbReference>
<dbReference type="InterPro" id="IPR011110">
    <property type="entry name" value="Reg_prop"/>
</dbReference>
<dbReference type="Pfam" id="PF00072">
    <property type="entry name" value="Response_reg"/>
    <property type="match status" value="1"/>
</dbReference>
<dbReference type="FunFam" id="3.30.565.10:FF:000037">
    <property type="entry name" value="Hybrid sensor histidine kinase/response regulator"/>
    <property type="match status" value="1"/>
</dbReference>
<dbReference type="Proteomes" id="UP000651085">
    <property type="component" value="Unassembled WGS sequence"/>
</dbReference>
<dbReference type="InterPro" id="IPR018060">
    <property type="entry name" value="HTH_AraC"/>
</dbReference>
<dbReference type="SMART" id="SM00387">
    <property type="entry name" value="HATPase_c"/>
    <property type="match status" value="1"/>
</dbReference>
<feature type="chain" id="PRO_5038711762" description="histidine kinase" evidence="15">
    <location>
        <begin position="18"/>
        <end position="1340"/>
    </location>
</feature>
<dbReference type="Pfam" id="PF00512">
    <property type="entry name" value="HisKA"/>
    <property type="match status" value="1"/>
</dbReference>
<organism evidence="19 20">
    <name type="scientific">Jilunia laotingensis</name>
    <dbReference type="NCBI Taxonomy" id="2763675"/>
    <lineage>
        <taxon>Bacteria</taxon>
        <taxon>Pseudomonadati</taxon>
        <taxon>Bacteroidota</taxon>
        <taxon>Bacteroidia</taxon>
        <taxon>Bacteroidales</taxon>
        <taxon>Bacteroidaceae</taxon>
        <taxon>Jilunia</taxon>
    </lineage>
</organism>
<feature type="compositionally biased region" description="Basic and acidic residues" evidence="13">
    <location>
        <begin position="1326"/>
        <end position="1340"/>
    </location>
</feature>
<keyword evidence="14" id="KW-0472">Membrane</keyword>
<evidence type="ECO:0000256" key="9">
    <source>
        <dbReference type="ARBA" id="ARBA00023015"/>
    </source>
</evidence>
<dbReference type="CDD" id="cd00082">
    <property type="entry name" value="HisKA"/>
    <property type="match status" value="1"/>
</dbReference>
<dbReference type="PROSITE" id="PS50109">
    <property type="entry name" value="HIS_KIN"/>
    <property type="match status" value="1"/>
</dbReference>
<dbReference type="Gene3D" id="3.30.565.10">
    <property type="entry name" value="Histidine kinase-like ATPase, C-terminal domain"/>
    <property type="match status" value="1"/>
</dbReference>
<dbReference type="InterPro" id="IPR036097">
    <property type="entry name" value="HisK_dim/P_sf"/>
</dbReference>
<evidence type="ECO:0000256" key="4">
    <source>
        <dbReference type="ARBA" id="ARBA00022679"/>
    </source>
</evidence>
<sequence>MKKWLFLLVLLPLTCIAQTYKYIGVEDGMSNRRVYSIQKGPKGYMWLLTHEGVDRYDGKEFKQYKLMDGKEEVNSLLNLNWLYIDDEGAIWQIGKKGKIFRYDEQHDTFVVEYKLPEATNKDMPAPVSFSFIDSNHIIWLCCEETIYLYDTQKRKVTNLKNAVNEMITDVAQIDDTHYYIATEEGIHYAELKDGTLSPIHCDKLDNIMIQINEIYFDQKARKLFIGTFQRGIFVYDMNTKQSYQPEYSLADMSINAIKPLNNKELLIATDGAGVFKMNVDTYHTTPYIVADYNKNNGMNGNNIYDIYLDDEGRIWMANYPIGITIRNNRYSSYNWIKHSIGNKQSLVNDQVNSIIEDSEGDLWYATNNGISLYRTQTGEWHSFLSSFNEKKQNKNHIFITLCEVQPGIIWAGGYSSGIHQINKKSLTTDFFTPSDFTNTNMRPDKYIRTIMKDSEGIIWSGGYYNLKQINLREKTIIPYNGLNSITAIVEKNNKELWIGTATGLFLLEKKTGSFERIKLPVESTYIYSLYQAENGSLYIGTGGSGLLIYDPTVKLFTHYHVDNCALISNNIYTIRSNGDKDILISTENGLVSFYPEEKVFHNWTKEQGLMTIHFNAESGTLRKNGYFVFGSSDGAVEFNKDMKIPRTYSTKMVFSDFRLFYQTVYPGDDNSPLKIDIDDTKELYLKYNQNIFSIKVSSINYDYPSNILYKYKLEGFFDEWSRPESENIIRFTNLNPGEYTLRVQAVSNEDKRITLEEREMKIIIAQPIWLSPWALLAYTGIILLIAATVIRIVIMRKQRKISDEKIHFFINTAHDIRTPLTLIKAPLEELREKETLSKDGISNMNTALRNVNALLRLTTNLINFERADVYSSDLYISEYELNTYMEETFNAFRPYAMVKHINFTYESNFRYLNVWFDKDKMDSILKNIISNALKYTLESGSVHIFVSENPDTWSIEVKDTGIGIPQSEQKKLFRMHFRGSNAINSKVTGSGIGLMLVWKLVHLHRGKIYLNSVEHQGSLIKITFPKDNKQLNKAHLATKSNTKLPVQPNETLPTPEIYENAKIKQDESRQRILVVEDNDELRDYLKHTLSEQYTVQVCSNGKEALSIVKGYKPELIISDIMMPEMQGDELCSILKNDIETSHIPIILLTALNAEKNILDGLKTGADEYVVKPFNIGILKATIANLLTNRALLRSKFSSLDTENDKEEEQDIRLNCSNELDWKFIDTVNKGIDENIDNSEFNVDVLCELLNMSRTSLYNKIRALTNQTPSDYVRLIRLKRAAKLLKEGEHNINEISDMTGFNDAKYFREVFKKHFNMSPSKYAKASTQKEKKIKDKEESEE</sequence>
<dbReference type="InterPro" id="IPR005467">
    <property type="entry name" value="His_kinase_dom"/>
</dbReference>
<dbReference type="InterPro" id="IPR013783">
    <property type="entry name" value="Ig-like_fold"/>
</dbReference>
<keyword evidence="10" id="KW-0238">DNA-binding</keyword>
<keyword evidence="14" id="KW-0812">Transmembrane</keyword>
<dbReference type="Pfam" id="PF07494">
    <property type="entry name" value="Reg_prop"/>
    <property type="match status" value="2"/>
</dbReference>
<accession>A0A926IQM2</accession>
<keyword evidence="4" id="KW-0808">Transferase</keyword>
<dbReference type="InterPro" id="IPR011047">
    <property type="entry name" value="Quinoprotein_ADH-like_sf"/>
</dbReference>
<dbReference type="Gene3D" id="2.60.40.10">
    <property type="entry name" value="Immunoglobulins"/>
    <property type="match status" value="1"/>
</dbReference>
<dbReference type="SMART" id="SM00388">
    <property type="entry name" value="HisKA"/>
    <property type="match status" value="1"/>
</dbReference>
<dbReference type="FunFam" id="1.10.10.60:FF:000284">
    <property type="entry name" value="Two-component system sensor histidine kinase/response regulator"/>
    <property type="match status" value="1"/>
</dbReference>
<dbReference type="RefSeq" id="WP_262434821.1">
    <property type="nucleotide sequence ID" value="NZ_JACRTF010000001.1"/>
</dbReference>
<feature type="domain" description="HTH araC/xylS-type" evidence="16">
    <location>
        <begin position="1225"/>
        <end position="1324"/>
    </location>
</feature>
<name>A0A926IQM2_9BACT</name>
<dbReference type="FunFam" id="3.40.50.2300:FF:000138">
    <property type="entry name" value="Two-component system sensor histidine kinase/response regulator"/>
    <property type="match status" value="1"/>
</dbReference>
<evidence type="ECO:0000313" key="20">
    <source>
        <dbReference type="Proteomes" id="UP000651085"/>
    </source>
</evidence>
<dbReference type="EMBL" id="JACRTF010000001">
    <property type="protein sequence ID" value="MBC8593715.1"/>
    <property type="molecule type" value="Genomic_DNA"/>
</dbReference>
<evidence type="ECO:0000256" key="3">
    <source>
        <dbReference type="ARBA" id="ARBA00022553"/>
    </source>
</evidence>
<keyword evidence="9" id="KW-0805">Transcription regulation</keyword>
<keyword evidence="15" id="KW-0732">Signal</keyword>
<dbReference type="SMART" id="SM00342">
    <property type="entry name" value="HTH_ARAC"/>
    <property type="match status" value="1"/>
</dbReference>
<comment type="caution">
    <text evidence="19">The sequence shown here is derived from an EMBL/GenBank/DDBJ whole genome shotgun (WGS) entry which is preliminary data.</text>
</comment>
<dbReference type="InterPro" id="IPR003661">
    <property type="entry name" value="HisK_dim/P_dom"/>
</dbReference>
<keyword evidence="5" id="KW-0547">Nucleotide-binding</keyword>
<evidence type="ECO:0000256" key="8">
    <source>
        <dbReference type="ARBA" id="ARBA00023012"/>
    </source>
</evidence>
<evidence type="ECO:0000256" key="13">
    <source>
        <dbReference type="SAM" id="MobiDB-lite"/>
    </source>
</evidence>
<evidence type="ECO:0000256" key="5">
    <source>
        <dbReference type="ARBA" id="ARBA00022741"/>
    </source>
</evidence>
<keyword evidence="11" id="KW-0804">Transcription</keyword>
<evidence type="ECO:0000256" key="7">
    <source>
        <dbReference type="ARBA" id="ARBA00022840"/>
    </source>
</evidence>
<dbReference type="GO" id="GO:0005524">
    <property type="term" value="F:ATP binding"/>
    <property type="evidence" value="ECO:0007669"/>
    <property type="project" value="UniProtKB-KW"/>
</dbReference>
<dbReference type="PROSITE" id="PS50110">
    <property type="entry name" value="RESPONSE_REGULATORY"/>
    <property type="match status" value="1"/>
</dbReference>
<dbReference type="Gene3D" id="2.130.10.10">
    <property type="entry name" value="YVTN repeat-like/Quinoprotein amine dehydrogenase"/>
    <property type="match status" value="2"/>
</dbReference>
<dbReference type="GO" id="GO:0000155">
    <property type="term" value="F:phosphorelay sensor kinase activity"/>
    <property type="evidence" value="ECO:0007669"/>
    <property type="project" value="InterPro"/>
</dbReference>
<feature type="domain" description="Histidine kinase" evidence="17">
    <location>
        <begin position="811"/>
        <end position="1028"/>
    </location>
</feature>
<feature type="region of interest" description="Disordered" evidence="13">
    <location>
        <begin position="1318"/>
        <end position="1340"/>
    </location>
</feature>
<dbReference type="Pfam" id="PF12833">
    <property type="entry name" value="HTH_18"/>
    <property type="match status" value="1"/>
</dbReference>
<evidence type="ECO:0000256" key="14">
    <source>
        <dbReference type="SAM" id="Phobius"/>
    </source>
</evidence>
<dbReference type="Pfam" id="PF07495">
    <property type="entry name" value="Y_Y_Y"/>
    <property type="match status" value="1"/>
</dbReference>
<gene>
    <name evidence="19" type="ORF">H8744_10750</name>
</gene>
<dbReference type="InterPro" id="IPR009057">
    <property type="entry name" value="Homeodomain-like_sf"/>
</dbReference>
<evidence type="ECO:0000256" key="2">
    <source>
        <dbReference type="ARBA" id="ARBA00012438"/>
    </source>
</evidence>
<evidence type="ECO:0000259" key="16">
    <source>
        <dbReference type="PROSITE" id="PS01124"/>
    </source>
</evidence>
<comment type="catalytic activity">
    <reaction evidence="1">
        <text>ATP + protein L-histidine = ADP + protein N-phospho-L-histidine.</text>
        <dbReference type="EC" id="2.7.13.3"/>
    </reaction>
</comment>
<evidence type="ECO:0000259" key="17">
    <source>
        <dbReference type="PROSITE" id="PS50109"/>
    </source>
</evidence>
<dbReference type="PROSITE" id="PS00041">
    <property type="entry name" value="HTH_ARAC_FAMILY_1"/>
    <property type="match status" value="1"/>
</dbReference>
<dbReference type="SUPFAM" id="SSF63829">
    <property type="entry name" value="Calcium-dependent phosphotriesterase"/>
    <property type="match status" value="2"/>
</dbReference>
<dbReference type="PANTHER" id="PTHR43547">
    <property type="entry name" value="TWO-COMPONENT HISTIDINE KINASE"/>
    <property type="match status" value="1"/>
</dbReference>
<keyword evidence="6" id="KW-0418">Kinase</keyword>
<evidence type="ECO:0000256" key="1">
    <source>
        <dbReference type="ARBA" id="ARBA00000085"/>
    </source>
</evidence>
<dbReference type="InterPro" id="IPR036890">
    <property type="entry name" value="HATPase_C_sf"/>
</dbReference>
<dbReference type="FunFam" id="1.10.287.130:FF:000086">
    <property type="entry name" value="Two-component system sensor histidine kinase/response regulator"/>
    <property type="match status" value="1"/>
</dbReference>
<dbReference type="InterPro" id="IPR011123">
    <property type="entry name" value="Y_Y_Y"/>
</dbReference>